<organism evidence="1 2">
    <name type="scientific">Salvator merianae</name>
    <name type="common">Argentine black and white tegu</name>
    <name type="synonym">Tupinambis merianae</name>
    <dbReference type="NCBI Taxonomy" id="96440"/>
    <lineage>
        <taxon>Eukaryota</taxon>
        <taxon>Metazoa</taxon>
        <taxon>Chordata</taxon>
        <taxon>Craniata</taxon>
        <taxon>Vertebrata</taxon>
        <taxon>Euteleostomi</taxon>
        <taxon>Lepidosauria</taxon>
        <taxon>Squamata</taxon>
        <taxon>Bifurcata</taxon>
        <taxon>Unidentata</taxon>
        <taxon>Episquamata</taxon>
        <taxon>Laterata</taxon>
        <taxon>Teiioidea</taxon>
        <taxon>Teiidae</taxon>
        <taxon>Salvator</taxon>
    </lineage>
</organism>
<reference evidence="1" key="2">
    <citation type="submission" date="2025-09" db="UniProtKB">
        <authorList>
            <consortium name="Ensembl"/>
        </authorList>
    </citation>
    <scope>IDENTIFICATION</scope>
</reference>
<proteinExistence type="predicted"/>
<protein>
    <submittedName>
        <fullName evidence="1">Uncharacterized protein</fullName>
    </submittedName>
</protein>
<keyword evidence="2" id="KW-1185">Reference proteome</keyword>
<evidence type="ECO:0000313" key="2">
    <source>
        <dbReference type="Proteomes" id="UP000694421"/>
    </source>
</evidence>
<reference evidence="1" key="1">
    <citation type="submission" date="2025-08" db="UniProtKB">
        <authorList>
            <consortium name="Ensembl"/>
        </authorList>
    </citation>
    <scope>IDENTIFICATION</scope>
</reference>
<name>A0A8D0C6P9_SALMN</name>
<sequence length="102" mass="11719">MNMTRKSRRPILNNAGRDIIKAKRRVRIPLAPLISLRMRPIRAKRMTLSRVGEKKRRCRTEEDKSLLTALGVRDNMSDAQEIELITKAADKPSVLLPTRDTL</sequence>
<evidence type="ECO:0000313" key="1">
    <source>
        <dbReference type="Ensembl" id="ENSSMRP00000018573.1"/>
    </source>
</evidence>
<dbReference type="Proteomes" id="UP000694421">
    <property type="component" value="Unplaced"/>
</dbReference>
<dbReference type="Ensembl" id="ENSSMRT00000021754.1">
    <property type="protein sequence ID" value="ENSSMRP00000018573.1"/>
    <property type="gene ID" value="ENSSMRG00000014441.1"/>
</dbReference>
<dbReference type="GeneTree" id="ENSGT01030000235508"/>
<accession>A0A8D0C6P9</accession>
<dbReference type="AlphaFoldDB" id="A0A8D0C6P9"/>